<dbReference type="Pfam" id="PF04149">
    <property type="entry name" value="DUF397"/>
    <property type="match status" value="1"/>
</dbReference>
<evidence type="ECO:0000313" key="2">
    <source>
        <dbReference type="EMBL" id="GAA2491808.1"/>
    </source>
</evidence>
<dbReference type="EMBL" id="BAAATA010000015">
    <property type="protein sequence ID" value="GAA2491808.1"/>
    <property type="molecule type" value="Genomic_DNA"/>
</dbReference>
<name>A0ABP5Z531_9ACTN</name>
<evidence type="ECO:0000259" key="1">
    <source>
        <dbReference type="Pfam" id="PF04149"/>
    </source>
</evidence>
<protein>
    <submittedName>
        <fullName evidence="2">DUF397 domain-containing protein</fullName>
    </submittedName>
</protein>
<accession>A0ABP5Z531</accession>
<feature type="domain" description="DUF397" evidence="1">
    <location>
        <begin position="15"/>
        <end position="66"/>
    </location>
</feature>
<dbReference type="Proteomes" id="UP001501358">
    <property type="component" value="Unassembled WGS sequence"/>
</dbReference>
<organism evidence="2 3">
    <name type="scientific">Streptomyces thermolineatus</name>
    <dbReference type="NCBI Taxonomy" id="44033"/>
    <lineage>
        <taxon>Bacteria</taxon>
        <taxon>Bacillati</taxon>
        <taxon>Actinomycetota</taxon>
        <taxon>Actinomycetes</taxon>
        <taxon>Kitasatosporales</taxon>
        <taxon>Streptomycetaceae</taxon>
        <taxon>Streptomyces</taxon>
    </lineage>
</organism>
<keyword evidence="3" id="KW-1185">Reference proteome</keyword>
<reference evidence="3" key="1">
    <citation type="journal article" date="2019" name="Int. J. Syst. Evol. Microbiol.">
        <title>The Global Catalogue of Microorganisms (GCM) 10K type strain sequencing project: providing services to taxonomists for standard genome sequencing and annotation.</title>
        <authorList>
            <consortium name="The Broad Institute Genomics Platform"/>
            <consortium name="The Broad Institute Genome Sequencing Center for Infectious Disease"/>
            <person name="Wu L."/>
            <person name="Ma J."/>
        </authorList>
    </citation>
    <scope>NUCLEOTIDE SEQUENCE [LARGE SCALE GENOMIC DNA]</scope>
    <source>
        <strain evidence="3">JCM 6307</strain>
    </source>
</reference>
<sequence length="73" mass="7823">MSTEQALGEPGDLIWFKSSYSGSGGGDCVEVAMAPGVVHVRDSKDRQGPALRFGADEWSTFVAFARTRLDTEA</sequence>
<dbReference type="InterPro" id="IPR007278">
    <property type="entry name" value="DUF397"/>
</dbReference>
<comment type="caution">
    <text evidence="2">The sequence shown here is derived from an EMBL/GenBank/DDBJ whole genome shotgun (WGS) entry which is preliminary data.</text>
</comment>
<proteinExistence type="predicted"/>
<dbReference type="RefSeq" id="WP_344383684.1">
    <property type="nucleotide sequence ID" value="NZ_BAAATA010000015.1"/>
</dbReference>
<gene>
    <name evidence="2" type="ORF">GCM10010406_29880</name>
</gene>
<evidence type="ECO:0000313" key="3">
    <source>
        <dbReference type="Proteomes" id="UP001501358"/>
    </source>
</evidence>